<organism evidence="2">
    <name type="scientific">Polaromonas hydrogenivorans</name>
    <dbReference type="NCBI Taxonomy" id="335476"/>
    <lineage>
        <taxon>Bacteria</taxon>
        <taxon>Pseudomonadati</taxon>
        <taxon>Pseudomonadota</taxon>
        <taxon>Betaproteobacteria</taxon>
        <taxon>Burkholderiales</taxon>
        <taxon>Comamonadaceae</taxon>
        <taxon>Polaromonas</taxon>
    </lineage>
</organism>
<keyword evidence="2" id="KW-0238">DNA-binding</keyword>
<accession>A0AAU7LW29</accession>
<evidence type="ECO:0000313" key="2">
    <source>
        <dbReference type="EMBL" id="XBP71864.1"/>
    </source>
</evidence>
<dbReference type="Pfam" id="PF22513">
    <property type="entry name" value="FitA-like_RHH"/>
    <property type="match status" value="1"/>
</dbReference>
<dbReference type="GO" id="GO:0006355">
    <property type="term" value="P:regulation of DNA-templated transcription"/>
    <property type="evidence" value="ECO:0007669"/>
    <property type="project" value="InterPro"/>
</dbReference>
<dbReference type="EMBL" id="CP157675">
    <property type="protein sequence ID" value="XBP71864.1"/>
    <property type="molecule type" value="Genomic_DNA"/>
</dbReference>
<gene>
    <name evidence="2" type="ORF">ABLV49_08740</name>
</gene>
<sequence length="81" mass="9060">MPTTLTLKNIPDALYGRLKEAAEVHRRSLNSEVLVCLESILLPQKISVDEHLARARQLRKALPSGAFSAQDIARLREEGRP</sequence>
<name>A0AAU7LW29_9BURK</name>
<dbReference type="RefSeq" id="WP_349281210.1">
    <property type="nucleotide sequence ID" value="NZ_CBCSCU010000004.1"/>
</dbReference>
<dbReference type="InterPro" id="IPR013321">
    <property type="entry name" value="Arc_rbn_hlx_hlx"/>
</dbReference>
<dbReference type="GO" id="GO:0003677">
    <property type="term" value="F:DNA binding"/>
    <property type="evidence" value="ECO:0007669"/>
    <property type="project" value="UniProtKB-KW"/>
</dbReference>
<dbReference type="Gene3D" id="1.10.1220.10">
    <property type="entry name" value="Met repressor-like"/>
    <property type="match status" value="1"/>
</dbReference>
<evidence type="ECO:0000259" key="1">
    <source>
        <dbReference type="Pfam" id="PF22513"/>
    </source>
</evidence>
<proteinExistence type="predicted"/>
<protein>
    <submittedName>
        <fullName evidence="2">Arc family DNA-binding protein</fullName>
    </submittedName>
</protein>
<dbReference type="InterPro" id="IPR010985">
    <property type="entry name" value="Ribbon_hlx_hlx"/>
</dbReference>
<dbReference type="InterPro" id="IPR053853">
    <property type="entry name" value="FitA-like_RHH"/>
</dbReference>
<dbReference type="AlphaFoldDB" id="A0AAU7LW29"/>
<dbReference type="SUPFAM" id="SSF47598">
    <property type="entry name" value="Ribbon-helix-helix"/>
    <property type="match status" value="1"/>
</dbReference>
<reference evidence="2" key="1">
    <citation type="submission" date="2024-05" db="EMBL/GenBank/DDBJ databases">
        <authorList>
            <person name="Bunk B."/>
            <person name="Swiderski J."/>
            <person name="Sproer C."/>
            <person name="Thiel V."/>
        </authorList>
    </citation>
    <scope>NUCLEOTIDE SEQUENCE</scope>
    <source>
        <strain evidence="2">DSM 17735</strain>
    </source>
</reference>
<feature type="domain" description="Antitoxin FitA-like ribbon-helix-helix" evidence="1">
    <location>
        <begin position="4"/>
        <end position="39"/>
    </location>
</feature>